<dbReference type="InterPro" id="IPR038461">
    <property type="entry name" value="Schlafen_AlbA_2_dom_sf"/>
</dbReference>
<comment type="caution">
    <text evidence="2">The sequence shown here is derived from an EMBL/GenBank/DDBJ whole genome shotgun (WGS) entry which is preliminary data.</text>
</comment>
<dbReference type="InterPro" id="IPR038475">
    <property type="entry name" value="RecG_C_sf"/>
</dbReference>
<dbReference type="OrthoDB" id="5961437at2759"/>
<dbReference type="Pfam" id="PF04326">
    <property type="entry name" value="SLFN_AlbA_2"/>
    <property type="match status" value="1"/>
</dbReference>
<feature type="domain" description="Schlafen AlbA-2" evidence="1">
    <location>
        <begin position="22"/>
        <end position="167"/>
    </location>
</feature>
<dbReference type="AlphaFoldDB" id="A0A2B4S5E0"/>
<dbReference type="Gene3D" id="3.30.565.60">
    <property type="match status" value="2"/>
</dbReference>
<dbReference type="InterPro" id="IPR007421">
    <property type="entry name" value="Schlafen_AlbA_2_dom"/>
</dbReference>
<name>A0A2B4S5E0_STYPI</name>
<gene>
    <name evidence="2" type="ORF">AWC38_SpisGene11649</name>
</gene>
<dbReference type="Proteomes" id="UP000225706">
    <property type="component" value="Unassembled WGS sequence"/>
</dbReference>
<accession>A0A2B4S5E0</accession>
<evidence type="ECO:0000313" key="2">
    <source>
        <dbReference type="EMBL" id="PFX23778.1"/>
    </source>
</evidence>
<proteinExistence type="predicted"/>
<keyword evidence="3" id="KW-1185">Reference proteome</keyword>
<dbReference type="EMBL" id="LSMT01000196">
    <property type="protein sequence ID" value="PFX23778.1"/>
    <property type="molecule type" value="Genomic_DNA"/>
</dbReference>
<reference evidence="3" key="1">
    <citation type="journal article" date="2017" name="bioRxiv">
        <title>Comparative analysis of the genomes of Stylophora pistillata and Acropora digitifera provides evidence for extensive differences between species of corals.</title>
        <authorList>
            <person name="Voolstra C.R."/>
            <person name="Li Y."/>
            <person name="Liew Y.J."/>
            <person name="Baumgarten S."/>
            <person name="Zoccola D."/>
            <person name="Flot J.-F."/>
            <person name="Tambutte S."/>
            <person name="Allemand D."/>
            <person name="Aranda M."/>
        </authorList>
    </citation>
    <scope>NUCLEOTIDE SEQUENCE [LARGE SCALE GENOMIC DNA]</scope>
</reference>
<evidence type="ECO:0000259" key="1">
    <source>
        <dbReference type="Pfam" id="PF04326"/>
    </source>
</evidence>
<dbReference type="Pfam" id="PF13749">
    <property type="entry name" value="HATPase_c_4"/>
    <property type="match status" value="1"/>
</dbReference>
<dbReference type="Gene3D" id="3.30.950.30">
    <property type="entry name" value="Schlafen, AAA domain"/>
    <property type="match status" value="1"/>
</dbReference>
<protein>
    <recommendedName>
        <fullName evidence="1">Schlafen AlbA-2 domain-containing protein</fullName>
    </recommendedName>
</protein>
<sequence length="721" mass="83555">MARYASSLLINVNDLLHLQGVEKQKVEFKKAWHGKQGPRGTYWQVVHTICAYANDFFNDNGGYIIIGVDEKETWEDSDDRQVNYPPVGVSAKDLERIQREILGACRAQIKPDYHPVLSPEMVECPDGIRKHVLVIWAMASDNKPHTCKENEKGRDLYYVRQGTETKMATPVQIEELLRQGNKIPFDDRRAIDYECGRQLSEGDIDLHLVKKFLKDVQSKMLEHEDKEDSVEFYMRMRLLRRVGDKRSGDHLLPVWVPRNVAILFFHPTPHEFLRGARTEIAIYSHDDVTDEVPVTGPIDHQIDTVLSIIVKRTKEDARYEFVAYPERALREAVVNAFHHRGYPGPSPTLTKEHFTEGSKVPEVPSRNRRIAEFLKERKLAEARFTGVRTIFKSMKQNKNPMPSFDFDPTHFRVRLPGHPKHTAYSILRDVNTLCAKGEKDDAVKLLMGILDGHLQNENPVMCSDMLICKLLELYDDDISHPDVQPYERFISEKLKFRIPLISELCKWCVADEMPDISIGVTIVKELVLKGATNEDLQSAISKAVSLCQERSEDGRPVLESIQNAHKLFEAMGDVTQTNSYVAFQFACCKFDLYINTINQTDKCRYKQQEKHRDRQADRHRKDLIPYLKEAEDYVYKAIQLTNEEYKRHHAMQYRQLGYIHSQLYLIKKSTVAKITAFYDNARKYNPKIKISRVFIPPEYQSRYMPTSPSLESQLSDTSFEW</sequence>
<evidence type="ECO:0000313" key="3">
    <source>
        <dbReference type="Proteomes" id="UP000225706"/>
    </source>
</evidence>
<dbReference type="PANTHER" id="PTHR30595:SF6">
    <property type="entry name" value="SCHLAFEN ALBA-2 DOMAIN-CONTAINING PROTEIN"/>
    <property type="match status" value="1"/>
</dbReference>
<organism evidence="2 3">
    <name type="scientific">Stylophora pistillata</name>
    <name type="common">Smooth cauliflower coral</name>
    <dbReference type="NCBI Taxonomy" id="50429"/>
    <lineage>
        <taxon>Eukaryota</taxon>
        <taxon>Metazoa</taxon>
        <taxon>Cnidaria</taxon>
        <taxon>Anthozoa</taxon>
        <taxon>Hexacorallia</taxon>
        <taxon>Scleractinia</taxon>
        <taxon>Astrocoeniina</taxon>
        <taxon>Pocilloporidae</taxon>
        <taxon>Stylophora</taxon>
    </lineage>
</organism>
<dbReference type="PANTHER" id="PTHR30595">
    <property type="entry name" value="GLPR-RELATED TRANSCRIPTIONAL REPRESSOR"/>
    <property type="match status" value="1"/>
</dbReference>